<reference evidence="3 4" key="1">
    <citation type="journal article" date="2023" name="Hortic Res">
        <title>Pangenome of water caltrop reveals structural variations and asymmetric subgenome divergence after allopolyploidization.</title>
        <authorList>
            <person name="Zhang X."/>
            <person name="Chen Y."/>
            <person name="Wang L."/>
            <person name="Yuan Y."/>
            <person name="Fang M."/>
            <person name="Shi L."/>
            <person name="Lu R."/>
            <person name="Comes H.P."/>
            <person name="Ma Y."/>
            <person name="Chen Y."/>
            <person name="Huang G."/>
            <person name="Zhou Y."/>
            <person name="Zheng Z."/>
            <person name="Qiu Y."/>
        </authorList>
    </citation>
    <scope>NUCLEOTIDE SEQUENCE [LARGE SCALE GENOMIC DNA]</scope>
    <source>
        <strain evidence="3">F231</strain>
    </source>
</reference>
<organism evidence="3 4">
    <name type="scientific">Trapa natans</name>
    <name type="common">Water chestnut</name>
    <dbReference type="NCBI Taxonomy" id="22666"/>
    <lineage>
        <taxon>Eukaryota</taxon>
        <taxon>Viridiplantae</taxon>
        <taxon>Streptophyta</taxon>
        <taxon>Embryophyta</taxon>
        <taxon>Tracheophyta</taxon>
        <taxon>Spermatophyta</taxon>
        <taxon>Magnoliopsida</taxon>
        <taxon>eudicotyledons</taxon>
        <taxon>Gunneridae</taxon>
        <taxon>Pentapetalae</taxon>
        <taxon>rosids</taxon>
        <taxon>malvids</taxon>
        <taxon>Myrtales</taxon>
        <taxon>Lythraceae</taxon>
        <taxon>Trapa</taxon>
    </lineage>
</organism>
<dbReference type="GO" id="GO:0005634">
    <property type="term" value="C:nucleus"/>
    <property type="evidence" value="ECO:0007669"/>
    <property type="project" value="UniProtKB-SubCell"/>
</dbReference>
<dbReference type="AlphaFoldDB" id="A0AAN7MC70"/>
<evidence type="ECO:0000313" key="3">
    <source>
        <dbReference type="EMBL" id="KAK4802989.1"/>
    </source>
</evidence>
<comment type="subcellular location">
    <subcellularLocation>
        <location evidence="1">Nucleus</location>
    </subcellularLocation>
</comment>
<keyword evidence="1" id="KW-0539">Nucleus</keyword>
<gene>
    <name evidence="3" type="ORF">SAY86_001192</name>
</gene>
<feature type="region of interest" description="Disordered" evidence="2">
    <location>
        <begin position="95"/>
        <end position="124"/>
    </location>
</feature>
<sequence length="124" mass="13554">MDRASLLSDAVAYIKELRSKIDDLETRLQAQQNHHPQQREESTPAENSKGHCGRPMKVDVKMVGAEAAVWVVGPAEDHPAARLMGAEAAVWELKLPMKHANNPQGRGTGDPRRGGSGSGRRLLR</sequence>
<accession>A0AAN7MC70</accession>
<keyword evidence="4" id="KW-1185">Reference proteome</keyword>
<evidence type="ECO:0000313" key="4">
    <source>
        <dbReference type="Proteomes" id="UP001346149"/>
    </source>
</evidence>
<feature type="region of interest" description="Disordered" evidence="2">
    <location>
        <begin position="25"/>
        <end position="55"/>
    </location>
</feature>
<dbReference type="InterPro" id="IPR045084">
    <property type="entry name" value="AIB/MYC-like"/>
</dbReference>
<dbReference type="PANTHER" id="PTHR11514">
    <property type="entry name" value="MYC"/>
    <property type="match status" value="1"/>
</dbReference>
<keyword evidence="1" id="KW-0805">Transcription regulation</keyword>
<dbReference type="EMBL" id="JAXQNO010000002">
    <property type="protein sequence ID" value="KAK4802989.1"/>
    <property type="molecule type" value="Genomic_DNA"/>
</dbReference>
<keyword evidence="1" id="KW-0804">Transcription</keyword>
<comment type="caution">
    <text evidence="3">The sequence shown here is derived from an EMBL/GenBank/DDBJ whole genome shotgun (WGS) entry which is preliminary data.</text>
</comment>
<dbReference type="Proteomes" id="UP001346149">
    <property type="component" value="Unassembled WGS sequence"/>
</dbReference>
<name>A0AAN7MC70_TRANT</name>
<evidence type="ECO:0000256" key="1">
    <source>
        <dbReference type="RuleBase" id="RU369104"/>
    </source>
</evidence>
<evidence type="ECO:0000256" key="2">
    <source>
        <dbReference type="SAM" id="MobiDB-lite"/>
    </source>
</evidence>
<protein>
    <recommendedName>
        <fullName evidence="1">Transcription factor</fullName>
        <shortName evidence="1">bHLH transcription factor</shortName>
    </recommendedName>
    <alternativeName>
        <fullName evidence="1">Basic helix-loop-helix protein</fullName>
    </alternativeName>
</protein>
<dbReference type="PANTHER" id="PTHR11514:SF115">
    <property type="entry name" value="TRANSCRIPTION FACTOR"/>
    <property type="match status" value="1"/>
</dbReference>
<dbReference type="GO" id="GO:0003700">
    <property type="term" value="F:DNA-binding transcription factor activity"/>
    <property type="evidence" value="ECO:0007669"/>
    <property type="project" value="InterPro"/>
</dbReference>
<proteinExistence type="predicted"/>
<dbReference type="GO" id="GO:0000976">
    <property type="term" value="F:transcription cis-regulatory region binding"/>
    <property type="evidence" value="ECO:0007669"/>
    <property type="project" value="TreeGrafter"/>
</dbReference>